<protein>
    <submittedName>
        <fullName evidence="2">Hypothetical_protein</fullName>
    </submittedName>
</protein>
<evidence type="ECO:0000313" key="3">
    <source>
        <dbReference type="Proteomes" id="UP001642409"/>
    </source>
</evidence>
<sequence length="152" mass="17516">MLTQVQLIQNLTNSVLVVGTLGRNYITIEHDAIIISKCILSQIFLQNNFVDICPKISIASWHLDCPTFWYLLNFVKTNSFITFQIVLSFQQWAYKHLDSSEIVGFYKLSFMQLKNGKLVLNKISDVNNTLQACFYIVVGKEFACSEVIYQFL</sequence>
<accession>A0AA86NLA6</accession>
<evidence type="ECO:0000313" key="2">
    <source>
        <dbReference type="EMBL" id="CAL6111763.1"/>
    </source>
</evidence>
<reference evidence="1" key="1">
    <citation type="submission" date="2023-06" db="EMBL/GenBank/DDBJ databases">
        <authorList>
            <person name="Kurt Z."/>
        </authorList>
    </citation>
    <scope>NUCLEOTIDE SEQUENCE</scope>
</reference>
<keyword evidence="3" id="KW-1185">Reference proteome</keyword>
<comment type="caution">
    <text evidence="1">The sequence shown here is derived from an EMBL/GenBank/DDBJ whole genome shotgun (WGS) entry which is preliminary data.</text>
</comment>
<proteinExistence type="predicted"/>
<dbReference type="EMBL" id="CAXDID020000719">
    <property type="protein sequence ID" value="CAL6111763.1"/>
    <property type="molecule type" value="Genomic_DNA"/>
</dbReference>
<organism evidence="1">
    <name type="scientific">Hexamita inflata</name>
    <dbReference type="NCBI Taxonomy" id="28002"/>
    <lineage>
        <taxon>Eukaryota</taxon>
        <taxon>Metamonada</taxon>
        <taxon>Diplomonadida</taxon>
        <taxon>Hexamitidae</taxon>
        <taxon>Hexamitinae</taxon>
        <taxon>Hexamita</taxon>
    </lineage>
</organism>
<dbReference type="Proteomes" id="UP001642409">
    <property type="component" value="Unassembled WGS sequence"/>
</dbReference>
<reference evidence="2 3" key="2">
    <citation type="submission" date="2024-07" db="EMBL/GenBank/DDBJ databases">
        <authorList>
            <person name="Akdeniz Z."/>
        </authorList>
    </citation>
    <scope>NUCLEOTIDE SEQUENCE [LARGE SCALE GENOMIC DNA]</scope>
</reference>
<evidence type="ECO:0000313" key="1">
    <source>
        <dbReference type="EMBL" id="CAI9921302.1"/>
    </source>
</evidence>
<dbReference type="EMBL" id="CATOUU010000219">
    <property type="protein sequence ID" value="CAI9921302.1"/>
    <property type="molecule type" value="Genomic_DNA"/>
</dbReference>
<dbReference type="AlphaFoldDB" id="A0AA86NLA6"/>
<gene>
    <name evidence="2" type="ORF">HINF_LOCUS76635</name>
    <name evidence="1" type="ORF">HINF_LOCUS8947</name>
</gene>
<name>A0AA86NLA6_9EUKA</name>